<keyword evidence="3" id="KW-0808">Transferase</keyword>
<dbReference type="Pfam" id="PF06722">
    <property type="entry name" value="EryCIII-like_C"/>
    <property type="match status" value="1"/>
</dbReference>
<gene>
    <name evidence="3" type="ORF">SAMN04488125_11236</name>
</gene>
<dbReference type="PANTHER" id="PTHR48050">
    <property type="entry name" value="STEROL 3-BETA-GLUCOSYLTRANSFERASE"/>
    <property type="match status" value="1"/>
</dbReference>
<dbReference type="Pfam" id="PF03033">
    <property type="entry name" value="Glyco_transf_28"/>
    <property type="match status" value="1"/>
</dbReference>
<dbReference type="OrthoDB" id="9805366at2"/>
<proteinExistence type="predicted"/>
<protein>
    <submittedName>
        <fullName evidence="3">Sterol 3beta-glucosyltransferase</fullName>
    </submittedName>
</protein>
<feature type="domain" description="Erythromycin biosynthesis protein CIII-like C-terminal" evidence="2">
    <location>
        <begin position="313"/>
        <end position="424"/>
    </location>
</feature>
<dbReference type="STRING" id="414703.SAMN04488125_11236"/>
<dbReference type="Gene3D" id="3.40.50.2000">
    <property type="entry name" value="Glycogen Phosphorylase B"/>
    <property type="match status" value="2"/>
</dbReference>
<evidence type="ECO:0000259" key="2">
    <source>
        <dbReference type="Pfam" id="PF06722"/>
    </source>
</evidence>
<dbReference type="CDD" id="cd03784">
    <property type="entry name" value="GT1_Gtf-like"/>
    <property type="match status" value="1"/>
</dbReference>
<dbReference type="GO" id="GO:0005975">
    <property type="term" value="P:carbohydrate metabolic process"/>
    <property type="evidence" value="ECO:0007669"/>
    <property type="project" value="InterPro"/>
</dbReference>
<dbReference type="AlphaFoldDB" id="A0A1I4GG92"/>
<dbReference type="FunFam" id="3.40.50.2000:FF:000009">
    <property type="entry name" value="Sterol 3-beta-glucosyltransferase UGT80A2"/>
    <property type="match status" value="1"/>
</dbReference>
<dbReference type="GO" id="GO:0033072">
    <property type="term" value="P:vancomycin biosynthetic process"/>
    <property type="evidence" value="ECO:0007669"/>
    <property type="project" value="UniProtKB-ARBA"/>
</dbReference>
<dbReference type="InterPro" id="IPR002213">
    <property type="entry name" value="UDP_glucos_trans"/>
</dbReference>
<evidence type="ECO:0000313" key="3">
    <source>
        <dbReference type="EMBL" id="SFL29068.1"/>
    </source>
</evidence>
<evidence type="ECO:0000313" key="4">
    <source>
        <dbReference type="Proteomes" id="UP000198804"/>
    </source>
</evidence>
<name>A0A1I4GG92_9HYPH</name>
<dbReference type="GO" id="GO:0008194">
    <property type="term" value="F:UDP-glycosyltransferase activity"/>
    <property type="evidence" value="ECO:0007669"/>
    <property type="project" value="InterPro"/>
</dbReference>
<dbReference type="InterPro" id="IPR050426">
    <property type="entry name" value="Glycosyltransferase_28"/>
</dbReference>
<feature type="domain" description="Glycosyltransferase family 28 N-terminal" evidence="1">
    <location>
        <begin position="15"/>
        <end position="65"/>
    </location>
</feature>
<dbReference type="Proteomes" id="UP000198804">
    <property type="component" value="Unassembled WGS sequence"/>
</dbReference>
<accession>A0A1I4GG92</accession>
<dbReference type="EMBL" id="FOSV01000012">
    <property type="protein sequence ID" value="SFL29068.1"/>
    <property type="molecule type" value="Genomic_DNA"/>
</dbReference>
<dbReference type="PANTHER" id="PTHR48050:SF13">
    <property type="entry name" value="STEROL 3-BETA-GLUCOSYLTRANSFERASE UGT80A2"/>
    <property type="match status" value="1"/>
</dbReference>
<sequence>MDDRASEAGRTPRAVLVTFGTRGDVLPFCVLGRALAERGHAVRLVTTSDYHRSVRGFGLEPVETGEGFEAILKDPRFEPLFRNYLAAGLSTLPLIGQLRRALQDRLTALIETSLAEMRGADIVVFNPFAFFAGPLARELGIPAVRVMCQPLLPTRTMSASLFGGADRGRIENRLSYEAFRLLSLFGRRSFAEIRRRHGLGRGLRALANPLTRNLGDLHHIAAWSPALSPDPGDWPIPALLTGPWQAPPDPSARLGEHVEVFLGAGPPPVYIGFGSMFWGAKRNTEVVLRALEIWGGRAILQTGPGGLQPPPDLPPTIAHTRHADHGLLFPRVAAVVHHGGAGTTAAALRAGRPSVILPLLGDQLFWGRRVAALGAAEEPVPLRQVKPEELAARIARAVSDADMARAAAEIGRRLAAEPGVAMAADRIDAIARERMHP</sequence>
<dbReference type="GO" id="GO:0016758">
    <property type="term" value="F:hexosyltransferase activity"/>
    <property type="evidence" value="ECO:0007669"/>
    <property type="project" value="InterPro"/>
</dbReference>
<dbReference type="SUPFAM" id="SSF53756">
    <property type="entry name" value="UDP-Glycosyltransferase/glycogen phosphorylase"/>
    <property type="match status" value="1"/>
</dbReference>
<dbReference type="RefSeq" id="WP_091948116.1">
    <property type="nucleotide sequence ID" value="NZ_FOSV01000012.1"/>
</dbReference>
<dbReference type="InterPro" id="IPR010610">
    <property type="entry name" value="EryCIII-like_C"/>
</dbReference>
<dbReference type="InterPro" id="IPR004276">
    <property type="entry name" value="GlycoTrans_28_N"/>
</dbReference>
<reference evidence="4" key="1">
    <citation type="submission" date="2016-10" db="EMBL/GenBank/DDBJ databases">
        <authorList>
            <person name="Varghese N."/>
            <person name="Submissions S."/>
        </authorList>
    </citation>
    <scope>NUCLEOTIDE SEQUENCE [LARGE SCALE GENOMIC DNA]</scope>
    <source>
        <strain evidence="4">CGMCC 1.6474</strain>
    </source>
</reference>
<organism evidence="3 4">
    <name type="scientific">Methylorubrum salsuginis</name>
    <dbReference type="NCBI Taxonomy" id="414703"/>
    <lineage>
        <taxon>Bacteria</taxon>
        <taxon>Pseudomonadati</taxon>
        <taxon>Pseudomonadota</taxon>
        <taxon>Alphaproteobacteria</taxon>
        <taxon>Hyphomicrobiales</taxon>
        <taxon>Methylobacteriaceae</taxon>
        <taxon>Methylorubrum</taxon>
    </lineage>
</organism>
<evidence type="ECO:0000259" key="1">
    <source>
        <dbReference type="Pfam" id="PF03033"/>
    </source>
</evidence>
<keyword evidence="4" id="KW-1185">Reference proteome</keyword>